<name>A0A6L3V235_9BACI</name>
<dbReference type="SUPFAM" id="SSF52540">
    <property type="entry name" value="P-loop containing nucleoside triphosphate hydrolases"/>
    <property type="match status" value="1"/>
</dbReference>
<organism evidence="7 8">
    <name type="scientific">Cytobacillus depressus</name>
    <dbReference type="NCBI Taxonomy" id="1602942"/>
    <lineage>
        <taxon>Bacteria</taxon>
        <taxon>Bacillati</taxon>
        <taxon>Bacillota</taxon>
        <taxon>Bacilli</taxon>
        <taxon>Bacillales</taxon>
        <taxon>Bacillaceae</taxon>
        <taxon>Cytobacillus</taxon>
    </lineage>
</organism>
<dbReference type="PROSITE" id="PS00211">
    <property type="entry name" value="ABC_TRANSPORTER_1"/>
    <property type="match status" value="1"/>
</dbReference>
<evidence type="ECO:0000259" key="6">
    <source>
        <dbReference type="PROSITE" id="PS50893"/>
    </source>
</evidence>
<dbReference type="EMBL" id="WBOS01000014">
    <property type="protein sequence ID" value="KAB2330502.1"/>
    <property type="molecule type" value="Genomic_DNA"/>
</dbReference>
<dbReference type="InterPro" id="IPR003439">
    <property type="entry name" value="ABC_transporter-like_ATP-bd"/>
</dbReference>
<comment type="caution">
    <text evidence="7">The sequence shown here is derived from an EMBL/GenBank/DDBJ whole genome shotgun (WGS) entry which is preliminary data.</text>
</comment>
<evidence type="ECO:0000256" key="5">
    <source>
        <dbReference type="ARBA" id="ARBA00022970"/>
    </source>
</evidence>
<dbReference type="PANTHER" id="PTHR43820:SF2">
    <property type="entry name" value="ABC TRANSPORTER ATP-BINDING PROTEIN"/>
    <property type="match status" value="1"/>
</dbReference>
<dbReference type="InterPro" id="IPR003593">
    <property type="entry name" value="AAA+_ATPase"/>
</dbReference>
<dbReference type="CDD" id="cd03224">
    <property type="entry name" value="ABC_TM1139_LivF_branched"/>
    <property type="match status" value="1"/>
</dbReference>
<dbReference type="GO" id="GO:0016887">
    <property type="term" value="F:ATP hydrolysis activity"/>
    <property type="evidence" value="ECO:0007669"/>
    <property type="project" value="InterPro"/>
</dbReference>
<evidence type="ECO:0000256" key="1">
    <source>
        <dbReference type="ARBA" id="ARBA00005417"/>
    </source>
</evidence>
<dbReference type="GO" id="GO:0015658">
    <property type="term" value="F:branched-chain amino acid transmembrane transporter activity"/>
    <property type="evidence" value="ECO:0007669"/>
    <property type="project" value="TreeGrafter"/>
</dbReference>
<dbReference type="GO" id="GO:0005524">
    <property type="term" value="F:ATP binding"/>
    <property type="evidence" value="ECO:0007669"/>
    <property type="project" value="UniProtKB-KW"/>
</dbReference>
<evidence type="ECO:0000256" key="3">
    <source>
        <dbReference type="ARBA" id="ARBA00022741"/>
    </source>
</evidence>
<evidence type="ECO:0000256" key="2">
    <source>
        <dbReference type="ARBA" id="ARBA00022448"/>
    </source>
</evidence>
<dbReference type="OrthoDB" id="9776369at2"/>
<gene>
    <name evidence="7" type="ORF">F7731_20235</name>
</gene>
<accession>A0A6L3V235</accession>
<keyword evidence="2" id="KW-0813">Transport</keyword>
<keyword evidence="8" id="KW-1185">Reference proteome</keyword>
<evidence type="ECO:0000313" key="7">
    <source>
        <dbReference type="EMBL" id="KAB2330502.1"/>
    </source>
</evidence>
<evidence type="ECO:0000256" key="4">
    <source>
        <dbReference type="ARBA" id="ARBA00022840"/>
    </source>
</evidence>
<dbReference type="AlphaFoldDB" id="A0A6L3V235"/>
<dbReference type="SMART" id="SM00382">
    <property type="entry name" value="AAA"/>
    <property type="match status" value="1"/>
</dbReference>
<reference evidence="7 8" key="1">
    <citation type="journal article" date="2016" name="Antonie Van Leeuwenhoek">
        <title>Bacillus depressus sp. nov., isolated from soil of a sunflower field.</title>
        <authorList>
            <person name="Wei X."/>
            <person name="Xin D."/>
            <person name="Xin Y."/>
            <person name="Zhang H."/>
            <person name="Wang T."/>
            <person name="Zhang J."/>
        </authorList>
    </citation>
    <scope>NUCLEOTIDE SEQUENCE [LARGE SCALE GENOMIC DNA]</scope>
    <source>
        <strain evidence="7 8">BZ1</strain>
    </source>
</reference>
<protein>
    <submittedName>
        <fullName evidence="7">ABC transporter ATP-binding protein</fullName>
    </submittedName>
</protein>
<dbReference type="Gene3D" id="3.40.50.300">
    <property type="entry name" value="P-loop containing nucleotide triphosphate hydrolases"/>
    <property type="match status" value="1"/>
</dbReference>
<dbReference type="GO" id="GO:0015807">
    <property type="term" value="P:L-amino acid transport"/>
    <property type="evidence" value="ECO:0007669"/>
    <property type="project" value="TreeGrafter"/>
</dbReference>
<dbReference type="RefSeq" id="WP_151536602.1">
    <property type="nucleotide sequence ID" value="NZ_WBOS01000014.1"/>
</dbReference>
<keyword evidence="5" id="KW-0029">Amino-acid transport</keyword>
<evidence type="ECO:0000313" key="8">
    <source>
        <dbReference type="Proteomes" id="UP000481030"/>
    </source>
</evidence>
<dbReference type="PROSITE" id="PS50893">
    <property type="entry name" value="ABC_TRANSPORTER_2"/>
    <property type="match status" value="1"/>
</dbReference>
<dbReference type="InterPro" id="IPR027417">
    <property type="entry name" value="P-loop_NTPase"/>
</dbReference>
<sequence length="232" mass="25587">MLSLKEVNSYYGASHVLHGVDLEVKKGEVVALLGRNGMGKTTMIHSIIGFVKKVQGEVLFEGQNMAGLQSHQIARKGIGIVPQGRRIFPNLTVTENLTVFANMKGGEWDLERIFTCFPRLKEREKSHAGNLSGGEQSMLSIGRALMRNPKILLLDEPTEGLSPLMVGEVMDVLLMLKETGMSMLLVEQNISTALSVADDVYIISKGKVVYHDHPEKLKNNMDIAYQHLALSS</sequence>
<dbReference type="Proteomes" id="UP000481030">
    <property type="component" value="Unassembled WGS sequence"/>
</dbReference>
<keyword evidence="3" id="KW-0547">Nucleotide-binding</keyword>
<dbReference type="InterPro" id="IPR017871">
    <property type="entry name" value="ABC_transporter-like_CS"/>
</dbReference>
<dbReference type="Pfam" id="PF00005">
    <property type="entry name" value="ABC_tran"/>
    <property type="match status" value="1"/>
</dbReference>
<feature type="domain" description="ABC transporter" evidence="6">
    <location>
        <begin position="2"/>
        <end position="230"/>
    </location>
</feature>
<dbReference type="PANTHER" id="PTHR43820">
    <property type="entry name" value="HIGH-AFFINITY BRANCHED-CHAIN AMINO ACID TRANSPORT ATP-BINDING PROTEIN LIVF"/>
    <property type="match status" value="1"/>
</dbReference>
<keyword evidence="4 7" id="KW-0067">ATP-binding</keyword>
<proteinExistence type="inferred from homology"/>
<dbReference type="InterPro" id="IPR052156">
    <property type="entry name" value="BCAA_Transport_ATP-bd_LivF"/>
</dbReference>
<comment type="similarity">
    <text evidence="1">Belongs to the ABC transporter superfamily.</text>
</comment>